<dbReference type="Pfam" id="PF02470">
    <property type="entry name" value="MlaD"/>
    <property type="match status" value="1"/>
</dbReference>
<dbReference type="NCBIfam" id="TIGR00996">
    <property type="entry name" value="Mtu_fam_mce"/>
    <property type="match status" value="1"/>
</dbReference>
<accession>A0A3N4HCJ6</accession>
<dbReference type="Proteomes" id="UP000267536">
    <property type="component" value="Unassembled WGS sequence"/>
</dbReference>
<evidence type="ECO:0000256" key="2">
    <source>
        <dbReference type="SAM" id="Phobius"/>
    </source>
</evidence>
<dbReference type="AlphaFoldDB" id="A0A3N4HCJ6"/>
<reference evidence="5 6" key="1">
    <citation type="submission" date="2018-11" db="EMBL/GenBank/DDBJ databases">
        <title>Draft genome sequence of Gordonia sp. RS15-1S isolated from rice stems.</title>
        <authorList>
            <person name="Muangham S."/>
        </authorList>
    </citation>
    <scope>NUCLEOTIDE SEQUENCE [LARGE SCALE GENOMIC DNA]</scope>
    <source>
        <strain evidence="5 6">RS15-1S</strain>
    </source>
</reference>
<evidence type="ECO:0000313" key="6">
    <source>
        <dbReference type="Proteomes" id="UP000267536"/>
    </source>
</evidence>
<dbReference type="InterPro" id="IPR024516">
    <property type="entry name" value="Mce_C"/>
</dbReference>
<comment type="caution">
    <text evidence="5">The sequence shown here is derived from an EMBL/GenBank/DDBJ whole genome shotgun (WGS) entry which is preliminary data.</text>
</comment>
<name>A0A3N4HCJ6_9ACTN</name>
<dbReference type="InterPro" id="IPR003399">
    <property type="entry name" value="Mce/MlaD"/>
</dbReference>
<keyword evidence="2" id="KW-0812">Transmembrane</keyword>
<evidence type="ECO:0000259" key="3">
    <source>
        <dbReference type="Pfam" id="PF02470"/>
    </source>
</evidence>
<dbReference type="InterPro" id="IPR005693">
    <property type="entry name" value="Mce"/>
</dbReference>
<evidence type="ECO:0000259" key="4">
    <source>
        <dbReference type="Pfam" id="PF11887"/>
    </source>
</evidence>
<keyword evidence="6" id="KW-1185">Reference proteome</keyword>
<dbReference type="Pfam" id="PF11887">
    <property type="entry name" value="Mce4_CUP1"/>
    <property type="match status" value="1"/>
</dbReference>
<dbReference type="PANTHER" id="PTHR33371:SF16">
    <property type="entry name" value="MCE-FAMILY PROTEIN MCE3F"/>
    <property type="match status" value="1"/>
</dbReference>
<evidence type="ECO:0000313" key="5">
    <source>
        <dbReference type="EMBL" id="RPA63594.1"/>
    </source>
</evidence>
<feature type="transmembrane region" description="Helical" evidence="2">
    <location>
        <begin position="12"/>
        <end position="33"/>
    </location>
</feature>
<dbReference type="RefSeq" id="WP_123928003.1">
    <property type="nucleotide sequence ID" value="NZ_JBPSDP010000001.1"/>
</dbReference>
<dbReference type="OrthoDB" id="3606263at2"/>
<dbReference type="EMBL" id="RKMH01000005">
    <property type="protein sequence ID" value="RPA63594.1"/>
    <property type="molecule type" value="Genomic_DNA"/>
</dbReference>
<organism evidence="5 6">
    <name type="scientific">Gordonia oryzae</name>
    <dbReference type="NCBI Taxonomy" id="2487349"/>
    <lineage>
        <taxon>Bacteria</taxon>
        <taxon>Bacillati</taxon>
        <taxon>Actinomycetota</taxon>
        <taxon>Actinomycetes</taxon>
        <taxon>Mycobacteriales</taxon>
        <taxon>Gordoniaceae</taxon>
        <taxon>Gordonia</taxon>
    </lineage>
</organism>
<keyword evidence="2" id="KW-0472">Membrane</keyword>
<feature type="domain" description="Mammalian cell entry C-terminal" evidence="4">
    <location>
        <begin position="125"/>
        <end position="300"/>
    </location>
</feature>
<sequence>MSGFMGWLRKRSIVLGNLALIGVMLIGLAYLSFGALRWAPFQGHYTLTINFPISGGLQDTSQVTLRGVPIGDVTSIQVQPQSVKVVVSVDDDVHINRNTTVSALGMSAAGEQYVDFSPPSAEGPYLRDGDTINMNQTKVTTPFPQLLESSLGVIDQIDPAKLASIVDNLDVALNPKGDTNDLRVLFDAGGTIFADLYRVLPQTTKLISEAGTILQTTSQIQPDLQGTVSSLSSVVNAAVAADRELRTLLGKGPQQLSSLSGSINEIQDPITDVLGQLLDVTRQGALRAPAVVNLLPSIRDASIKSLTMFHDGAWWAFASLYPRPYCDYAVTPVRPTKILELSVPTNLYCVTEDPNQQIRGSANAPRPPGDDTAGPPPNYDPNARTVPLDK</sequence>
<dbReference type="PANTHER" id="PTHR33371">
    <property type="entry name" value="INTERMEMBRANE PHOSPHOLIPID TRANSPORT SYSTEM BINDING PROTEIN MLAD-RELATED"/>
    <property type="match status" value="1"/>
</dbReference>
<feature type="domain" description="Mce/MlaD" evidence="3">
    <location>
        <begin position="44"/>
        <end position="119"/>
    </location>
</feature>
<evidence type="ECO:0000256" key="1">
    <source>
        <dbReference type="SAM" id="MobiDB-lite"/>
    </source>
</evidence>
<gene>
    <name evidence="5" type="ORF">EF294_08295</name>
</gene>
<dbReference type="InterPro" id="IPR052336">
    <property type="entry name" value="MlaD_Phospholipid_Transporter"/>
</dbReference>
<proteinExistence type="predicted"/>
<feature type="region of interest" description="Disordered" evidence="1">
    <location>
        <begin position="355"/>
        <end position="390"/>
    </location>
</feature>
<protein>
    <submittedName>
        <fullName evidence="5">MCE family protein</fullName>
    </submittedName>
</protein>
<dbReference type="GO" id="GO:0005576">
    <property type="term" value="C:extracellular region"/>
    <property type="evidence" value="ECO:0007669"/>
    <property type="project" value="TreeGrafter"/>
</dbReference>
<keyword evidence="2" id="KW-1133">Transmembrane helix</keyword>